<sequence length="53" mass="6007">MVSLNVVDSSGKEMEKINISNEIARQKVNSEILYQEVRRYLASIRSGTHKVKG</sequence>
<dbReference type="GO" id="GO:0003735">
    <property type="term" value="F:structural constituent of ribosome"/>
    <property type="evidence" value="ECO:0007669"/>
    <property type="project" value="InterPro"/>
</dbReference>
<gene>
    <name evidence="4" type="ORF">S01H4_26323</name>
</gene>
<reference evidence="4" key="1">
    <citation type="journal article" date="2014" name="Front. Microbiol.">
        <title>High frequency of phylogenetically diverse reductive dehalogenase-homologous genes in deep subseafloor sedimentary metagenomes.</title>
        <authorList>
            <person name="Kawai M."/>
            <person name="Futagami T."/>
            <person name="Toyoda A."/>
            <person name="Takaki Y."/>
            <person name="Nishi S."/>
            <person name="Hori S."/>
            <person name="Arai W."/>
            <person name="Tsubouchi T."/>
            <person name="Morono Y."/>
            <person name="Uchiyama I."/>
            <person name="Ito T."/>
            <person name="Fujiyama A."/>
            <person name="Inagaki F."/>
            <person name="Takami H."/>
        </authorList>
    </citation>
    <scope>NUCLEOTIDE SEQUENCE</scope>
    <source>
        <strain evidence="4">Expedition CK06-06</strain>
    </source>
</reference>
<dbReference type="AlphaFoldDB" id="X1BIR5"/>
<dbReference type="SUPFAM" id="SSF52166">
    <property type="entry name" value="Ribosomal protein L4"/>
    <property type="match status" value="1"/>
</dbReference>
<dbReference type="Gene3D" id="3.40.1370.10">
    <property type="match status" value="1"/>
</dbReference>
<dbReference type="GO" id="GO:0006412">
    <property type="term" value="P:translation"/>
    <property type="evidence" value="ECO:0007669"/>
    <property type="project" value="InterPro"/>
</dbReference>
<keyword evidence="2" id="KW-0689">Ribosomal protein</keyword>
<dbReference type="GO" id="GO:0005840">
    <property type="term" value="C:ribosome"/>
    <property type="evidence" value="ECO:0007669"/>
    <property type="project" value="UniProtKB-KW"/>
</dbReference>
<protein>
    <submittedName>
        <fullName evidence="4">Uncharacterized protein</fullName>
    </submittedName>
</protein>
<organism evidence="4">
    <name type="scientific">marine sediment metagenome</name>
    <dbReference type="NCBI Taxonomy" id="412755"/>
    <lineage>
        <taxon>unclassified sequences</taxon>
        <taxon>metagenomes</taxon>
        <taxon>ecological metagenomes</taxon>
    </lineage>
</organism>
<comment type="caution">
    <text evidence="4">The sequence shown here is derived from an EMBL/GenBank/DDBJ whole genome shotgun (WGS) entry which is preliminary data.</text>
</comment>
<evidence type="ECO:0000256" key="2">
    <source>
        <dbReference type="ARBA" id="ARBA00022980"/>
    </source>
</evidence>
<evidence type="ECO:0000256" key="3">
    <source>
        <dbReference type="ARBA" id="ARBA00023274"/>
    </source>
</evidence>
<dbReference type="EMBL" id="BART01012677">
    <property type="protein sequence ID" value="GAG83958.1"/>
    <property type="molecule type" value="Genomic_DNA"/>
</dbReference>
<dbReference type="GO" id="GO:1990904">
    <property type="term" value="C:ribonucleoprotein complex"/>
    <property type="evidence" value="ECO:0007669"/>
    <property type="project" value="UniProtKB-KW"/>
</dbReference>
<evidence type="ECO:0000313" key="4">
    <source>
        <dbReference type="EMBL" id="GAG83958.1"/>
    </source>
</evidence>
<keyword evidence="3" id="KW-0687">Ribonucleoprotein</keyword>
<comment type="similarity">
    <text evidence="1">Belongs to the universal ribosomal protein uL4 family.</text>
</comment>
<proteinExistence type="inferred from homology"/>
<feature type="non-terminal residue" evidence="4">
    <location>
        <position position="53"/>
    </location>
</feature>
<evidence type="ECO:0000256" key="1">
    <source>
        <dbReference type="ARBA" id="ARBA00010528"/>
    </source>
</evidence>
<name>X1BIR5_9ZZZZ</name>
<dbReference type="InterPro" id="IPR023574">
    <property type="entry name" value="Ribosomal_uL4_dom_sf"/>
</dbReference>
<accession>X1BIR5</accession>